<dbReference type="OrthoDB" id="10476150at2759"/>
<feature type="compositionally biased region" description="Low complexity" evidence="1">
    <location>
        <begin position="408"/>
        <end position="420"/>
    </location>
</feature>
<feature type="region of interest" description="Disordered" evidence="1">
    <location>
        <begin position="175"/>
        <end position="195"/>
    </location>
</feature>
<feature type="region of interest" description="Disordered" evidence="1">
    <location>
        <begin position="282"/>
        <end position="301"/>
    </location>
</feature>
<reference evidence="2 3" key="1">
    <citation type="journal article" date="2010" name="Nature">
        <title>The Ectocarpus genome and the independent evolution of multicellularity in brown algae.</title>
        <authorList>
            <person name="Cock J.M."/>
            <person name="Sterck L."/>
            <person name="Rouze P."/>
            <person name="Scornet D."/>
            <person name="Allen A.E."/>
            <person name="Amoutzias G."/>
            <person name="Anthouard V."/>
            <person name="Artiguenave F."/>
            <person name="Aury J.M."/>
            <person name="Badger J.H."/>
            <person name="Beszteri B."/>
            <person name="Billiau K."/>
            <person name="Bonnet E."/>
            <person name="Bothwell J.H."/>
            <person name="Bowler C."/>
            <person name="Boyen C."/>
            <person name="Brownlee C."/>
            <person name="Carrano C.J."/>
            <person name="Charrier B."/>
            <person name="Cho G.Y."/>
            <person name="Coelho S.M."/>
            <person name="Collen J."/>
            <person name="Corre E."/>
            <person name="Da Silva C."/>
            <person name="Delage L."/>
            <person name="Delaroque N."/>
            <person name="Dittami S.M."/>
            <person name="Doulbeau S."/>
            <person name="Elias M."/>
            <person name="Farnham G."/>
            <person name="Gachon C.M."/>
            <person name="Gschloessl B."/>
            <person name="Heesch S."/>
            <person name="Jabbari K."/>
            <person name="Jubin C."/>
            <person name="Kawai H."/>
            <person name="Kimura K."/>
            <person name="Kloareg B."/>
            <person name="Kupper F.C."/>
            <person name="Lang D."/>
            <person name="Le Bail A."/>
            <person name="Leblanc C."/>
            <person name="Lerouge P."/>
            <person name="Lohr M."/>
            <person name="Lopez P.J."/>
            <person name="Martens C."/>
            <person name="Maumus F."/>
            <person name="Michel G."/>
            <person name="Miranda-Saavedra D."/>
            <person name="Morales J."/>
            <person name="Moreau H."/>
            <person name="Motomura T."/>
            <person name="Nagasato C."/>
            <person name="Napoli C.A."/>
            <person name="Nelson D.R."/>
            <person name="Nyvall-Collen P."/>
            <person name="Peters A.F."/>
            <person name="Pommier C."/>
            <person name="Potin P."/>
            <person name="Poulain J."/>
            <person name="Quesneville H."/>
            <person name="Read B."/>
            <person name="Rensing S.A."/>
            <person name="Ritter A."/>
            <person name="Rousvoal S."/>
            <person name="Samanta M."/>
            <person name="Samson G."/>
            <person name="Schroeder D.C."/>
            <person name="Segurens B."/>
            <person name="Strittmatter M."/>
            <person name="Tonon T."/>
            <person name="Tregear J.W."/>
            <person name="Valentin K."/>
            <person name="von Dassow P."/>
            <person name="Yamagishi T."/>
            <person name="Van de Peer Y."/>
            <person name="Wincker P."/>
        </authorList>
    </citation>
    <scope>NUCLEOTIDE SEQUENCE [LARGE SCALE GENOMIC DNA]</scope>
    <source>
        <strain evidence="3">Ec32 / CCAP1310/4</strain>
    </source>
</reference>
<accession>D7G4K0</accession>
<keyword evidence="3" id="KW-1185">Reference proteome</keyword>
<feature type="region of interest" description="Disordered" evidence="1">
    <location>
        <begin position="1"/>
        <end position="63"/>
    </location>
</feature>
<feature type="region of interest" description="Disordered" evidence="1">
    <location>
        <begin position="212"/>
        <end position="244"/>
    </location>
</feature>
<feature type="region of interest" description="Disordered" evidence="1">
    <location>
        <begin position="649"/>
        <end position="682"/>
    </location>
</feature>
<sequence length="931" mass="95304">MDAFRSPAASPWPAGGGGGVGFRGRQRGASAAAVAAGARSGGGDRSSAWRARTGSGGGGDGGSVDAFCVSPFSPRVSPRALMSSPVGIDGPARDGSFSLSSSPSSQRGAFAGSGRLEGSDWWKGLDLSPDRCGLPRWRESRKPVATASFLPSDDVTENDGGGETVVEMTSVSAAAGFHDGGGGVRGLLSPTRSSSARMSRSYMTLLAAAAAEETTKGRRQQGGGVPGRATGEVSATEQASQPLTVEGRLRQLEAENLRLRFRVADLEGQVSVMEDELDRRGVARPMPADPNSSSNAESCRTGNAGTAVVASADDKSNASACRVKVEATGAAKTVKAAAAAATAATSPKSRGVEGEGGGEAGAGIVNDGPLLSPRGRGYLARLVLEVCSEIEDSKKAATEAKAKGGGASTSTSTVTTTGEGIASRPRSIPHSERLCKVLPKVMETAIRGVKDLDEQVFEQMMRTASERGSGMAMSMSSLSSPAHGGSLPLGTPARRLSSCVVARDGGGEFFAQSPAPGRPASFFRLVGEPKTPARGDGSALRRTSSGSSIKVVRTASAWDATPMIKMFTGGKPGKKAAAAAAAAAATPHKNARETPLRTPRSGGAGGFFGAGDWLAAAFTPRGALAPDPDRAPPRRFFGTPSLPSYLIRSKSKKHGESREASPIKSLFSPGGTERKVEEGGEEDVRHLTKELLDLKSRYMASTQHWLKTDIVNHEELRMIRAQVFEAIQRKRSELHTEAAAVLRAESRLEESLRIQHSGGSNSKSSRGCGDGDSGAGGWGSSAGGGCGRELSLGNGSTSGKDENKAAADAAAAVAALREEEEANRTIAMLAGTAEFLKFSRLLLLLSEAISVSNSVTSTNAAAAAAATDGATSNRRNAGGGGGGGSQSTAQEDLALTKSKMPPPPPVAPGAAGVPEILTAVARARGSGRKRR</sequence>
<organism evidence="2 3">
    <name type="scientific">Ectocarpus siliculosus</name>
    <name type="common">Brown alga</name>
    <name type="synonym">Conferva siliculosa</name>
    <dbReference type="NCBI Taxonomy" id="2880"/>
    <lineage>
        <taxon>Eukaryota</taxon>
        <taxon>Sar</taxon>
        <taxon>Stramenopiles</taxon>
        <taxon>Ochrophyta</taxon>
        <taxon>PX clade</taxon>
        <taxon>Phaeophyceae</taxon>
        <taxon>Ectocarpales</taxon>
        <taxon>Ectocarpaceae</taxon>
        <taxon>Ectocarpus</taxon>
    </lineage>
</organism>
<protein>
    <submittedName>
        <fullName evidence="2">Uncharacterized protein</fullName>
    </submittedName>
</protein>
<feature type="compositionally biased region" description="Gly residues" evidence="1">
    <location>
        <begin position="768"/>
        <end position="780"/>
    </location>
</feature>
<dbReference type="AlphaFoldDB" id="D7G4K0"/>
<feature type="compositionally biased region" description="Polar residues" evidence="1">
    <location>
        <begin position="233"/>
        <end position="243"/>
    </location>
</feature>
<name>D7G4K0_ECTSI</name>
<feature type="compositionally biased region" description="Basic and acidic residues" evidence="1">
    <location>
        <begin position="672"/>
        <end position="682"/>
    </location>
</feature>
<evidence type="ECO:0000313" key="2">
    <source>
        <dbReference type="EMBL" id="CBJ48903.1"/>
    </source>
</evidence>
<dbReference type="Proteomes" id="UP000002630">
    <property type="component" value="Unassembled WGS sequence"/>
</dbReference>
<feature type="region of interest" description="Disordered" evidence="1">
    <location>
        <begin position="579"/>
        <end position="600"/>
    </location>
</feature>
<proteinExistence type="predicted"/>
<evidence type="ECO:0000313" key="3">
    <source>
        <dbReference type="Proteomes" id="UP000002630"/>
    </source>
</evidence>
<gene>
    <name evidence="2" type="ORF">Esi_0057_0075</name>
</gene>
<feature type="region of interest" description="Disordered" evidence="1">
    <location>
        <begin position="866"/>
        <end position="931"/>
    </location>
</feature>
<feature type="compositionally biased region" description="Low complexity" evidence="1">
    <location>
        <begin position="96"/>
        <end position="105"/>
    </location>
</feature>
<feature type="compositionally biased region" description="Polar residues" evidence="1">
    <location>
        <begin position="290"/>
        <end position="301"/>
    </location>
</feature>
<feature type="region of interest" description="Disordered" evidence="1">
    <location>
        <begin position="140"/>
        <end position="162"/>
    </location>
</feature>
<feature type="region of interest" description="Disordered" evidence="1">
    <location>
        <begin position="398"/>
        <end position="427"/>
    </location>
</feature>
<dbReference type="InParanoid" id="D7G4K0"/>
<feature type="compositionally biased region" description="Low complexity" evidence="1">
    <location>
        <begin position="27"/>
        <end position="38"/>
    </location>
</feature>
<dbReference type="EMBL" id="FN649760">
    <property type="protein sequence ID" value="CBJ48903.1"/>
    <property type="molecule type" value="Genomic_DNA"/>
</dbReference>
<feature type="region of interest" description="Disordered" evidence="1">
    <location>
        <begin position="752"/>
        <end position="780"/>
    </location>
</feature>
<evidence type="ECO:0000256" key="1">
    <source>
        <dbReference type="SAM" id="MobiDB-lite"/>
    </source>
</evidence>
<feature type="compositionally biased region" description="Low complexity" evidence="1">
    <location>
        <begin position="866"/>
        <end position="876"/>
    </location>
</feature>
<feature type="region of interest" description="Disordered" evidence="1">
    <location>
        <begin position="81"/>
        <end position="113"/>
    </location>
</feature>